<dbReference type="InterPro" id="IPR017853">
    <property type="entry name" value="GH"/>
</dbReference>
<dbReference type="InterPro" id="IPR001000">
    <property type="entry name" value="GH10_dom"/>
</dbReference>
<dbReference type="AlphaFoldDB" id="E4Q2A7"/>
<feature type="region of interest" description="Disordered" evidence="6">
    <location>
        <begin position="75"/>
        <end position="101"/>
    </location>
</feature>
<evidence type="ECO:0000256" key="3">
    <source>
        <dbReference type="ARBA" id="ARBA00023295"/>
    </source>
</evidence>
<dbReference type="GO" id="GO:0045493">
    <property type="term" value="P:xylan catabolic process"/>
    <property type="evidence" value="ECO:0007669"/>
    <property type="project" value="UniProtKB-KW"/>
</dbReference>
<gene>
    <name evidence="9" type="ordered locus">Calow_0127</name>
</gene>
<evidence type="ECO:0000313" key="9">
    <source>
        <dbReference type="EMBL" id="ADQ03735.1"/>
    </source>
</evidence>
<keyword evidence="7" id="KW-0812">Transmembrane</keyword>
<dbReference type="CAZy" id="GH10">
    <property type="family name" value="Glycoside Hydrolase Family 10"/>
</dbReference>
<dbReference type="SUPFAM" id="SSF51445">
    <property type="entry name" value="(Trans)glycosidases"/>
    <property type="match status" value="1"/>
</dbReference>
<dbReference type="Gene3D" id="3.20.20.80">
    <property type="entry name" value="Glycosidases"/>
    <property type="match status" value="1"/>
</dbReference>
<proteinExistence type="inferred from homology"/>
<protein>
    <recommendedName>
        <fullName evidence="5">Beta-xylanase</fullName>
        <ecNumber evidence="5">3.2.1.8</ecNumber>
    </recommendedName>
</protein>
<keyword evidence="1 5" id="KW-0378">Hydrolase</keyword>
<organism evidence="9 10">
    <name type="scientific">Caldicellulosiruptor owensensis (strain ATCC 700167 / DSM 13100 / OL)</name>
    <dbReference type="NCBI Taxonomy" id="632518"/>
    <lineage>
        <taxon>Bacteria</taxon>
        <taxon>Bacillati</taxon>
        <taxon>Bacillota</taxon>
        <taxon>Bacillota incertae sedis</taxon>
        <taxon>Caldicellulosiruptorales</taxon>
        <taxon>Caldicellulosiruptoraceae</taxon>
        <taxon>Caldicellulosiruptor</taxon>
    </lineage>
</organism>
<keyword evidence="10" id="KW-1185">Reference proteome</keyword>
<dbReference type="KEGG" id="cow:Calow_0127"/>
<keyword evidence="7" id="KW-0472">Membrane</keyword>
<dbReference type="Pfam" id="PF00331">
    <property type="entry name" value="Glyco_hydro_10"/>
    <property type="match status" value="1"/>
</dbReference>
<dbReference type="InterPro" id="IPR044846">
    <property type="entry name" value="GH10"/>
</dbReference>
<feature type="transmembrane region" description="Helical" evidence="7">
    <location>
        <begin position="27"/>
        <end position="45"/>
    </location>
</feature>
<keyword evidence="3 5" id="KW-0326">Glycosidase</keyword>
<dbReference type="GO" id="GO:0031176">
    <property type="term" value="F:endo-1,4-beta-xylanase activity"/>
    <property type="evidence" value="ECO:0007669"/>
    <property type="project" value="UniProtKB-EC"/>
</dbReference>
<dbReference type="HOGENOM" id="CLU_020161_6_1_9"/>
<dbReference type="PANTHER" id="PTHR31490:SF90">
    <property type="entry name" value="ENDO-1,4-BETA-XYLANASE A"/>
    <property type="match status" value="1"/>
</dbReference>
<evidence type="ECO:0000256" key="1">
    <source>
        <dbReference type="ARBA" id="ARBA00022801"/>
    </source>
</evidence>
<sequence>MKGKELFESAYNRDKWGGKIMKEKRKWMGVLSSVVLGIVMIFFLTSCSIQSALDQKRAVEKIMGSVNESEDKTNIWGQSPVIGKNENAQNESKKTQKNPGTETAKDYALKDVYADYFLVGAAINGSSVETAAINHPGMAAILKKHFNSTTLSNLMKPQYLLDYEATKKSKDGMPVCRFDSCIPSLEFCRKNGIKMRGHVLVWHNQTPEWFFHKDYDVSKPLVDAATMERRLESYIKQVIEFCQKNYPGVVYCWDVVNEAINDDGTWRENNNNWYTIMRESYVEKAFVFARKYADKNVTLFYNDYNVFLPAKREAIYNLAKKLKVKGLIDGLGLQPTVGLDFPELDSDKSSSSFKKTLEKFAEIGLQIHITELHFEIEGDESNRTPENLKKQADRYYEMMKLLLKEDKENGGPCNITCVTVFGICDDFPMYKNFKQCRYLWDKNCNPKLAFYSFLQAGLDWKASLNKNKKDK</sequence>
<evidence type="ECO:0000259" key="8">
    <source>
        <dbReference type="PROSITE" id="PS51760"/>
    </source>
</evidence>
<dbReference type="Proteomes" id="UP000006889">
    <property type="component" value="Chromosome"/>
</dbReference>
<accession>E4Q2A7</accession>
<keyword evidence="9" id="KW-0858">Xylan degradation</keyword>
<dbReference type="STRING" id="632518.Calow_0127"/>
<dbReference type="eggNOG" id="COG3693">
    <property type="taxonomic scope" value="Bacteria"/>
</dbReference>
<comment type="catalytic activity">
    <reaction evidence="5">
        <text>Endohydrolysis of (1-&gt;4)-beta-D-xylosidic linkages in xylans.</text>
        <dbReference type="EC" id="3.2.1.8"/>
    </reaction>
</comment>
<evidence type="ECO:0000313" key="10">
    <source>
        <dbReference type="Proteomes" id="UP000006889"/>
    </source>
</evidence>
<feature type="domain" description="GH10" evidence="8">
    <location>
        <begin position="103"/>
        <end position="456"/>
    </location>
</feature>
<evidence type="ECO:0000256" key="2">
    <source>
        <dbReference type="ARBA" id="ARBA00023277"/>
    </source>
</evidence>
<dbReference type="PRINTS" id="PR00134">
    <property type="entry name" value="GLHYDRLASE10"/>
</dbReference>
<dbReference type="EC" id="3.2.1.8" evidence="5"/>
<reference key="1">
    <citation type="submission" date="2010-09" db="EMBL/GenBank/DDBJ databases">
        <title>Complete sequence of Caldicellulosiruptor owensensis OL.</title>
        <authorList>
            <consortium name="US DOE Joint Genome Institute"/>
            <person name="Lucas S."/>
            <person name="Copeland A."/>
            <person name="Lapidus A."/>
            <person name="Cheng J.-F."/>
            <person name="Bruce D."/>
            <person name="Goodwin L."/>
            <person name="Pitluck S."/>
            <person name="Davenport K."/>
            <person name="Detter J.C."/>
            <person name="Han C."/>
            <person name="Tapia R."/>
            <person name="Land M."/>
            <person name="Hauser L."/>
            <person name="Chang Y.-J."/>
            <person name="Jeffries C."/>
            <person name="Kyrpides N."/>
            <person name="Ivanova N."/>
            <person name="Mikhailova N."/>
            <person name="Blumer-Schuette S.E."/>
            <person name="Kelly R.M."/>
            <person name="Woyke T."/>
        </authorList>
    </citation>
    <scope>NUCLEOTIDE SEQUENCE</scope>
    <source>
        <strain>OL</strain>
    </source>
</reference>
<dbReference type="PROSITE" id="PS51760">
    <property type="entry name" value="GH10_2"/>
    <property type="match status" value="1"/>
</dbReference>
<evidence type="ECO:0000256" key="5">
    <source>
        <dbReference type="RuleBase" id="RU361174"/>
    </source>
</evidence>
<evidence type="ECO:0000256" key="7">
    <source>
        <dbReference type="SAM" id="Phobius"/>
    </source>
</evidence>
<dbReference type="PANTHER" id="PTHR31490">
    <property type="entry name" value="GLYCOSYL HYDROLASE"/>
    <property type="match status" value="1"/>
</dbReference>
<keyword evidence="4 5" id="KW-0624">Polysaccharide degradation</keyword>
<keyword evidence="7" id="KW-1133">Transmembrane helix</keyword>
<reference evidence="9 10" key="2">
    <citation type="journal article" date="2011" name="J. Bacteriol.">
        <title>Complete genome sequences for the anaerobic, extremely thermophilic plant biomass-degrading bacteria Caldicellulosiruptor hydrothermalis, Caldicellulosiruptor kristjanssonii, Caldicellulosiruptor kronotskyensis, Caldicellulosiruptor owensenis, and Caldicellulosiruptor lactoaceticus.</title>
        <authorList>
            <person name="Blumer-Schuette S.E."/>
            <person name="Ozdemir I."/>
            <person name="Mistry D."/>
            <person name="Lucas S."/>
            <person name="Lapidus A."/>
            <person name="Cheng J.F."/>
            <person name="Goodwin L.A."/>
            <person name="Pitluck S."/>
            <person name="Land M.L."/>
            <person name="Hauser L.J."/>
            <person name="Woyke T."/>
            <person name="Mikhailova N."/>
            <person name="Pati A."/>
            <person name="Kyrpides N.C."/>
            <person name="Ivanova N."/>
            <person name="Detter J.C."/>
            <person name="Walston-Davenport K."/>
            <person name="Han S."/>
            <person name="Adams M.W."/>
            <person name="Kelly R.M."/>
        </authorList>
    </citation>
    <scope>NUCLEOTIDE SEQUENCE [LARGE SCALE GENOMIC DNA]</scope>
    <source>
        <strain evidence="10">ATCC 700167 / DSM 13100 / OL</strain>
    </source>
</reference>
<dbReference type="SMART" id="SM00633">
    <property type="entry name" value="Glyco_10"/>
    <property type="match status" value="1"/>
</dbReference>
<dbReference type="EMBL" id="CP002216">
    <property type="protein sequence ID" value="ADQ03735.1"/>
    <property type="molecule type" value="Genomic_DNA"/>
</dbReference>
<evidence type="ECO:0000256" key="6">
    <source>
        <dbReference type="SAM" id="MobiDB-lite"/>
    </source>
</evidence>
<comment type="similarity">
    <text evidence="5">Belongs to the glycosyl hydrolase 10 (cellulase F) family.</text>
</comment>
<keyword evidence="2 5" id="KW-0119">Carbohydrate metabolism</keyword>
<evidence type="ECO:0000256" key="4">
    <source>
        <dbReference type="ARBA" id="ARBA00023326"/>
    </source>
</evidence>
<name>E4Q2A7_CALOW</name>